<accession>A0A023AWM5</accession>
<comment type="caution">
    <text evidence="2">The sequence shown here is derived from an EMBL/GenBank/DDBJ whole genome shotgun (WGS) entry which is preliminary data.</text>
</comment>
<reference evidence="2" key="1">
    <citation type="submission" date="2013-12" db="EMBL/GenBank/DDBJ databases">
        <authorList>
            <person name="Omoto C.K."/>
            <person name="Sibley D."/>
            <person name="Venepally P."/>
            <person name="Hadjithomas M."/>
            <person name="Karamycheva S."/>
            <person name="Brunk B."/>
            <person name="Roos D."/>
            <person name="Caler E."/>
            <person name="Lorenzi H."/>
        </authorList>
    </citation>
    <scope>NUCLEOTIDE SEQUENCE</scope>
</reference>
<evidence type="ECO:0000313" key="3">
    <source>
        <dbReference type="Proteomes" id="UP000019763"/>
    </source>
</evidence>
<protein>
    <recommendedName>
        <fullName evidence="4">Transmembrane protein</fullName>
    </recommendedName>
</protein>
<dbReference type="GeneID" id="22916401"/>
<proteinExistence type="predicted"/>
<sequence length="107" mass="11657">MNNNLTSITFALTSILNTLATTTLPPPAPTPSTITIPSAIDTSNIVATPFGTHLSQLEQISKLLTNYLNQALNTLVRLDCYIKAAKIFQPLMRAATPIRPLIPNRQQ</sequence>
<organism evidence="2 3">
    <name type="scientific">Gregarina niphandrodes</name>
    <name type="common">Septate eugregarine</name>
    <dbReference type="NCBI Taxonomy" id="110365"/>
    <lineage>
        <taxon>Eukaryota</taxon>
        <taxon>Sar</taxon>
        <taxon>Alveolata</taxon>
        <taxon>Apicomplexa</taxon>
        <taxon>Conoidasida</taxon>
        <taxon>Gregarinasina</taxon>
        <taxon>Eugregarinorida</taxon>
        <taxon>Gregarinidae</taxon>
        <taxon>Gregarina</taxon>
    </lineage>
</organism>
<evidence type="ECO:0008006" key="4">
    <source>
        <dbReference type="Google" id="ProtNLM"/>
    </source>
</evidence>
<feature type="signal peptide" evidence="1">
    <location>
        <begin position="1"/>
        <end position="20"/>
    </location>
</feature>
<feature type="chain" id="PRO_5001511811" description="Transmembrane protein" evidence="1">
    <location>
        <begin position="21"/>
        <end position="107"/>
    </location>
</feature>
<dbReference type="RefSeq" id="XP_011133758.1">
    <property type="nucleotide sequence ID" value="XM_011135456.1"/>
</dbReference>
<dbReference type="EMBL" id="AFNH02001569">
    <property type="protein sequence ID" value="EZG42972.1"/>
    <property type="molecule type" value="Genomic_DNA"/>
</dbReference>
<dbReference type="AlphaFoldDB" id="A0A023AWM5"/>
<name>A0A023AWM5_GRENI</name>
<dbReference type="Proteomes" id="UP000019763">
    <property type="component" value="Unassembled WGS sequence"/>
</dbReference>
<dbReference type="VEuPathDB" id="CryptoDB:GNI_202510"/>
<gene>
    <name evidence="2" type="ORF">GNI_202510</name>
</gene>
<evidence type="ECO:0000256" key="1">
    <source>
        <dbReference type="SAM" id="SignalP"/>
    </source>
</evidence>
<keyword evidence="3" id="KW-1185">Reference proteome</keyword>
<keyword evidence="1" id="KW-0732">Signal</keyword>
<evidence type="ECO:0000313" key="2">
    <source>
        <dbReference type="EMBL" id="EZG42972.1"/>
    </source>
</evidence>